<evidence type="ECO:0000256" key="1">
    <source>
        <dbReference type="ARBA" id="ARBA00004651"/>
    </source>
</evidence>
<dbReference type="GO" id="GO:0034707">
    <property type="term" value="C:chloride channel complex"/>
    <property type="evidence" value="ECO:0007669"/>
    <property type="project" value="UniProtKB-UniRule"/>
</dbReference>
<feature type="transmembrane region" description="Helical" evidence="13">
    <location>
        <begin position="158"/>
        <end position="181"/>
    </location>
</feature>
<evidence type="ECO:0000256" key="9">
    <source>
        <dbReference type="ARBA" id="ARBA00023173"/>
    </source>
</evidence>
<organism evidence="15 16">
    <name type="scientific">Dermatophagoides pteronyssinus</name>
    <name type="common">European house dust mite</name>
    <dbReference type="NCBI Taxonomy" id="6956"/>
    <lineage>
        <taxon>Eukaryota</taxon>
        <taxon>Metazoa</taxon>
        <taxon>Ecdysozoa</taxon>
        <taxon>Arthropoda</taxon>
        <taxon>Chelicerata</taxon>
        <taxon>Arachnida</taxon>
        <taxon>Acari</taxon>
        <taxon>Acariformes</taxon>
        <taxon>Sarcoptiformes</taxon>
        <taxon>Astigmata</taxon>
        <taxon>Psoroptidia</taxon>
        <taxon>Analgoidea</taxon>
        <taxon>Pyroglyphidae</taxon>
        <taxon>Dermatophagoidinae</taxon>
        <taxon>Dermatophagoides</taxon>
    </lineage>
</organism>
<dbReference type="OrthoDB" id="187568at2759"/>
<evidence type="ECO:0000256" key="5">
    <source>
        <dbReference type="ARBA" id="ARBA00022692"/>
    </source>
</evidence>
<feature type="compositionally biased region" description="Low complexity" evidence="14">
    <location>
        <begin position="725"/>
        <end position="737"/>
    </location>
</feature>
<comment type="subcellular location">
    <subcellularLocation>
        <location evidence="1 13">Cell membrane</location>
        <topology evidence="1 13">Multi-pass membrane protein</topology>
    </subcellularLocation>
</comment>
<accession>A0A6P6Y2E4</accession>
<keyword evidence="15" id="KW-1185">Reference proteome</keyword>
<keyword evidence="7 13" id="KW-0406">Ion transport</keyword>
<evidence type="ECO:0000313" key="15">
    <source>
        <dbReference type="Proteomes" id="UP000515146"/>
    </source>
</evidence>
<evidence type="ECO:0000256" key="8">
    <source>
        <dbReference type="ARBA" id="ARBA00023136"/>
    </source>
</evidence>
<comment type="function">
    <text evidence="13">Probable chloride channel.</text>
</comment>
<feature type="transmembrane region" description="Helical" evidence="13">
    <location>
        <begin position="475"/>
        <end position="496"/>
    </location>
</feature>
<feature type="compositionally biased region" description="Low complexity" evidence="14">
    <location>
        <begin position="684"/>
        <end position="698"/>
    </location>
</feature>
<evidence type="ECO:0000256" key="6">
    <source>
        <dbReference type="ARBA" id="ARBA00022989"/>
    </source>
</evidence>
<reference evidence="16" key="1">
    <citation type="submission" date="2025-08" db="UniProtKB">
        <authorList>
            <consortium name="RefSeq"/>
        </authorList>
    </citation>
    <scope>IDENTIFICATION</scope>
    <source>
        <strain evidence="16">Airmid</strain>
    </source>
</reference>
<dbReference type="FunCoup" id="A0A6P6Y2E4">
    <property type="interactions" value="147"/>
</dbReference>
<feature type="region of interest" description="Disordered" evidence="14">
    <location>
        <begin position="709"/>
        <end position="738"/>
    </location>
</feature>
<evidence type="ECO:0000256" key="10">
    <source>
        <dbReference type="ARBA" id="ARBA00023180"/>
    </source>
</evidence>
<dbReference type="OMA" id="HPNKRQQ"/>
<keyword evidence="12 13" id="KW-0407">Ion channel</keyword>
<keyword evidence="8 13" id="KW-0472">Membrane</keyword>
<keyword evidence="11 13" id="KW-0868">Chloride</keyword>
<sequence>MSFQQQEQQHQVQSQSLSEMYFVTVTKIEDFLDDLTTMITNQLSMNDPSLTVTTHESLYNMSIVAEWFHSIPHVDIKLRPLPANITFDPNDNEYLESLGILVAIPGFWLILTLIFFLVFFLCRCCDGPSSKDQQKQFHQQATLVSKTPKPKRLTGCKICLALLAVIAGFAITVSLLGSIIVHRGMVRLGNSTADIANIIETVQNDTRTAAYYLHDEIDVNIESLKGAVEKMLVKDVAVKANLENQVFFLKRNVSRCMRRVDDIYSRIEKLNIRPVPDNVQLIEKIRWPSTFAFAFYLIIFCLILLCGLVRHSRCTLILFSVFGLLALVLGWVLSSLYLGLLVAGSDFCAEPDAFLDDRFSNEAEMAILDYYIRCRLPTHQQQQPIGSNHPFRVQTRASLIALDHMSELIRALEMLCISYCSPDQSVVRPQINSIVQHLNSTERLLKSVQALLDCRRIHDDFVHSMSATCKDLIEGLFLLLITSSAIGLLFTLLVLCASHTWIHIRSVQSNSTTSLISTGQAGSSTLMGQLDNADETDPFLPPTPRNLLTSQHPHHTILSNNSTSSSLTNASLSGKRFRDSYSSAYGTTGRGRLVFSHTPPQTPHFTTLGGGVMNTTTTLNPVHQQQHSQSTLTHHGTIGRILPRSEEQLAFLSPPPAYDQLNQQQLQQQQQLQLQQQQQQQLQHQQQQHQHQQQQQQLHYHHQHQLYGTHHTGTLPHAHHHHSHLPTTSTTTQQHQAPMVGHNQSAIGHYMANPTADIMMRAPTQATKF</sequence>
<keyword evidence="9 13" id="KW-0869">Chloride channel</keyword>
<dbReference type="RefSeq" id="XP_027199430.1">
    <property type="nucleotide sequence ID" value="XM_027343629.1"/>
</dbReference>
<keyword evidence="4" id="KW-1003">Cell membrane</keyword>
<evidence type="ECO:0000256" key="7">
    <source>
        <dbReference type="ARBA" id="ARBA00023065"/>
    </source>
</evidence>
<dbReference type="InterPro" id="IPR006990">
    <property type="entry name" value="Tweety"/>
</dbReference>
<feature type="transmembrane region" description="Helical" evidence="13">
    <location>
        <begin position="98"/>
        <end position="122"/>
    </location>
</feature>
<dbReference type="GO" id="GO:0072320">
    <property type="term" value="F:volume-sensitive chloride channel activity"/>
    <property type="evidence" value="ECO:0007669"/>
    <property type="project" value="TreeGrafter"/>
</dbReference>
<protein>
    <recommendedName>
        <fullName evidence="13">Protein tweety homolog</fullName>
    </recommendedName>
</protein>
<gene>
    <name evidence="16" type="primary">LOC113793581</name>
</gene>
<feature type="transmembrane region" description="Helical" evidence="13">
    <location>
        <begin position="316"/>
        <end position="340"/>
    </location>
</feature>
<dbReference type="InParanoid" id="A0A6P6Y2E4"/>
<dbReference type="KEGG" id="dpte:113793581"/>
<keyword evidence="3 13" id="KW-0813">Transport</keyword>
<dbReference type="GeneID" id="113793581"/>
<keyword evidence="6 13" id="KW-1133">Transmembrane helix</keyword>
<dbReference type="GO" id="GO:0005229">
    <property type="term" value="F:intracellularly calcium-gated chloride channel activity"/>
    <property type="evidence" value="ECO:0007669"/>
    <property type="project" value="TreeGrafter"/>
</dbReference>
<dbReference type="Proteomes" id="UP000515146">
    <property type="component" value="Unplaced"/>
</dbReference>
<proteinExistence type="inferred from homology"/>
<name>A0A6P6Y2E4_DERPT</name>
<evidence type="ECO:0000256" key="12">
    <source>
        <dbReference type="ARBA" id="ARBA00023303"/>
    </source>
</evidence>
<evidence type="ECO:0000256" key="3">
    <source>
        <dbReference type="ARBA" id="ARBA00022448"/>
    </source>
</evidence>
<evidence type="ECO:0000256" key="13">
    <source>
        <dbReference type="RuleBase" id="RU361114"/>
    </source>
</evidence>
<evidence type="ECO:0000256" key="11">
    <source>
        <dbReference type="ARBA" id="ARBA00023214"/>
    </source>
</evidence>
<dbReference type="PANTHER" id="PTHR12424">
    <property type="entry name" value="TWEETY-RELATED"/>
    <property type="match status" value="1"/>
</dbReference>
<comment type="similarity">
    <text evidence="2 13">Belongs to the tweety family.</text>
</comment>
<dbReference type="Pfam" id="PF04906">
    <property type="entry name" value="Tweety"/>
    <property type="match status" value="1"/>
</dbReference>
<dbReference type="GO" id="GO:0005886">
    <property type="term" value="C:plasma membrane"/>
    <property type="evidence" value="ECO:0007669"/>
    <property type="project" value="UniProtKB-SubCell"/>
</dbReference>
<dbReference type="PANTHER" id="PTHR12424:SF8">
    <property type="entry name" value="PROTEIN TWEETY"/>
    <property type="match status" value="1"/>
</dbReference>
<evidence type="ECO:0000256" key="14">
    <source>
        <dbReference type="SAM" id="MobiDB-lite"/>
    </source>
</evidence>
<feature type="transmembrane region" description="Helical" evidence="13">
    <location>
        <begin position="291"/>
        <end position="309"/>
    </location>
</feature>
<dbReference type="AlphaFoldDB" id="A0A6P6Y2E4"/>
<evidence type="ECO:0000313" key="16">
    <source>
        <dbReference type="RefSeq" id="XP_027199430.1"/>
    </source>
</evidence>
<evidence type="ECO:0000256" key="2">
    <source>
        <dbReference type="ARBA" id="ARBA00009849"/>
    </source>
</evidence>
<keyword evidence="5 13" id="KW-0812">Transmembrane</keyword>
<evidence type="ECO:0000256" key="4">
    <source>
        <dbReference type="ARBA" id="ARBA00022475"/>
    </source>
</evidence>
<keyword evidence="10" id="KW-0325">Glycoprotein</keyword>
<feature type="region of interest" description="Disordered" evidence="14">
    <location>
        <begin position="684"/>
        <end position="703"/>
    </location>
</feature>